<sequence>MSVMNNSLCGSMGSLKNDIKSEVGILKSEIGSFKSENSYSKLLPDDSLVSLESKKVTPVSSDFELNCSSLAPTSLSIPAKFQVDDDVEIQSPDNSIWESFFSDQLEGDFMISSPVRNLPLPQPASSFSTTTHSNNNNNNNYNVYAHHQGIHGQSMMMCSSARSPL</sequence>
<gene>
    <name evidence="1" type="ORF">CQW23_28660</name>
</gene>
<evidence type="ECO:0000313" key="2">
    <source>
        <dbReference type="Proteomes" id="UP000224567"/>
    </source>
</evidence>
<reference evidence="1 2" key="1">
    <citation type="journal article" date="2017" name="Genome Biol.">
        <title>New reference genome sequences of hot pepper reveal the massive evolution of plant disease-resistance genes by retroduplication.</title>
        <authorList>
            <person name="Kim S."/>
            <person name="Park J."/>
            <person name="Yeom S.I."/>
            <person name="Kim Y.M."/>
            <person name="Seo E."/>
            <person name="Kim K.T."/>
            <person name="Kim M.S."/>
            <person name="Lee J.M."/>
            <person name="Cheong K."/>
            <person name="Shin H.S."/>
            <person name="Kim S.B."/>
            <person name="Han K."/>
            <person name="Lee J."/>
            <person name="Park M."/>
            <person name="Lee H.A."/>
            <person name="Lee H.Y."/>
            <person name="Lee Y."/>
            <person name="Oh S."/>
            <person name="Lee J.H."/>
            <person name="Choi E."/>
            <person name="Choi E."/>
            <person name="Lee S.E."/>
            <person name="Jeon J."/>
            <person name="Kim H."/>
            <person name="Choi G."/>
            <person name="Song H."/>
            <person name="Lee J."/>
            <person name="Lee S.C."/>
            <person name="Kwon J.K."/>
            <person name="Lee H.Y."/>
            <person name="Koo N."/>
            <person name="Hong Y."/>
            <person name="Kim R.W."/>
            <person name="Kang W.H."/>
            <person name="Huh J.H."/>
            <person name="Kang B.C."/>
            <person name="Yang T.J."/>
            <person name="Lee Y.H."/>
            <person name="Bennetzen J.L."/>
            <person name="Choi D."/>
        </authorList>
    </citation>
    <scope>NUCLEOTIDE SEQUENCE [LARGE SCALE GENOMIC DNA]</scope>
    <source>
        <strain evidence="2">cv. PBC81</strain>
    </source>
</reference>
<comment type="caution">
    <text evidence="1">The sequence shown here is derived from an EMBL/GenBank/DDBJ whole genome shotgun (WGS) entry which is preliminary data.</text>
</comment>
<dbReference type="AlphaFoldDB" id="A0A2G2VH81"/>
<evidence type="ECO:0000313" key="1">
    <source>
        <dbReference type="EMBL" id="PHT32323.1"/>
    </source>
</evidence>
<dbReference type="Proteomes" id="UP000224567">
    <property type="component" value="Unassembled WGS sequence"/>
</dbReference>
<protein>
    <submittedName>
        <fullName evidence="1">Uncharacterized protein</fullName>
    </submittedName>
</protein>
<keyword evidence="2" id="KW-1185">Reference proteome</keyword>
<organism evidence="1 2">
    <name type="scientific">Capsicum baccatum</name>
    <name type="common">Peruvian pepper</name>
    <dbReference type="NCBI Taxonomy" id="33114"/>
    <lineage>
        <taxon>Eukaryota</taxon>
        <taxon>Viridiplantae</taxon>
        <taxon>Streptophyta</taxon>
        <taxon>Embryophyta</taxon>
        <taxon>Tracheophyta</taxon>
        <taxon>Spermatophyta</taxon>
        <taxon>Magnoliopsida</taxon>
        <taxon>eudicotyledons</taxon>
        <taxon>Gunneridae</taxon>
        <taxon>Pentapetalae</taxon>
        <taxon>asterids</taxon>
        <taxon>lamiids</taxon>
        <taxon>Solanales</taxon>
        <taxon>Solanaceae</taxon>
        <taxon>Solanoideae</taxon>
        <taxon>Capsiceae</taxon>
        <taxon>Capsicum</taxon>
    </lineage>
</organism>
<proteinExistence type="predicted"/>
<accession>A0A2G2VH81</accession>
<dbReference type="EMBL" id="MLFT02000012">
    <property type="protein sequence ID" value="PHT32323.1"/>
    <property type="molecule type" value="Genomic_DNA"/>
</dbReference>
<name>A0A2G2VH81_CAPBA</name>
<reference evidence="2" key="2">
    <citation type="journal article" date="2017" name="J. Anim. Genet.">
        <title>Multiple reference genome sequences of hot pepper reveal the massive evolution of plant disease resistance genes by retroduplication.</title>
        <authorList>
            <person name="Kim S."/>
            <person name="Park J."/>
            <person name="Yeom S.-I."/>
            <person name="Kim Y.-M."/>
            <person name="Seo E."/>
            <person name="Kim K.-T."/>
            <person name="Kim M.-S."/>
            <person name="Lee J.M."/>
            <person name="Cheong K."/>
            <person name="Shin H.-S."/>
            <person name="Kim S.-B."/>
            <person name="Han K."/>
            <person name="Lee J."/>
            <person name="Park M."/>
            <person name="Lee H.-A."/>
            <person name="Lee H.-Y."/>
            <person name="Lee Y."/>
            <person name="Oh S."/>
            <person name="Lee J.H."/>
            <person name="Choi E."/>
            <person name="Choi E."/>
            <person name="Lee S.E."/>
            <person name="Jeon J."/>
            <person name="Kim H."/>
            <person name="Choi G."/>
            <person name="Song H."/>
            <person name="Lee J."/>
            <person name="Lee S.-C."/>
            <person name="Kwon J.-K."/>
            <person name="Lee H.-Y."/>
            <person name="Koo N."/>
            <person name="Hong Y."/>
            <person name="Kim R.W."/>
            <person name="Kang W.-H."/>
            <person name="Huh J.H."/>
            <person name="Kang B.-C."/>
            <person name="Yang T.-J."/>
            <person name="Lee Y.-H."/>
            <person name="Bennetzen J.L."/>
            <person name="Choi D."/>
        </authorList>
    </citation>
    <scope>NUCLEOTIDE SEQUENCE [LARGE SCALE GENOMIC DNA]</scope>
    <source>
        <strain evidence="2">cv. PBC81</strain>
    </source>
</reference>
<dbReference type="OrthoDB" id="1936481at2759"/>